<dbReference type="SUPFAM" id="SSF48230">
    <property type="entry name" value="Chondroitin AC/alginate lyase"/>
    <property type="match status" value="1"/>
</dbReference>
<dbReference type="GO" id="GO:0016829">
    <property type="term" value="F:lyase activity"/>
    <property type="evidence" value="ECO:0007669"/>
    <property type="project" value="UniProtKB-KW"/>
</dbReference>
<feature type="signal peptide" evidence="1">
    <location>
        <begin position="1"/>
        <end position="29"/>
    </location>
</feature>
<accession>A0ABS7HMH8</accession>
<proteinExistence type="predicted"/>
<dbReference type="Gene3D" id="2.60.120.260">
    <property type="entry name" value="Galactose-binding domain-like"/>
    <property type="match status" value="2"/>
</dbReference>
<keyword evidence="3" id="KW-1185">Reference proteome</keyword>
<evidence type="ECO:0000313" key="2">
    <source>
        <dbReference type="EMBL" id="MBW9094174.1"/>
    </source>
</evidence>
<dbReference type="SUPFAM" id="SSF49785">
    <property type="entry name" value="Galactose-binding domain-like"/>
    <property type="match status" value="1"/>
</dbReference>
<keyword evidence="1" id="KW-0732">Signal</keyword>
<dbReference type="RefSeq" id="WP_220300888.1">
    <property type="nucleotide sequence ID" value="NZ_JAEUAW010000007.1"/>
</dbReference>
<organism evidence="2 3">
    <name type="scientific">Microbacterium jejuense</name>
    <dbReference type="NCBI Taxonomy" id="1263637"/>
    <lineage>
        <taxon>Bacteria</taxon>
        <taxon>Bacillati</taxon>
        <taxon>Actinomycetota</taxon>
        <taxon>Actinomycetes</taxon>
        <taxon>Micrococcales</taxon>
        <taxon>Microbacteriaceae</taxon>
        <taxon>Microbacterium</taxon>
    </lineage>
</organism>
<protein>
    <submittedName>
        <fullName evidence="2">Alginate lyase family protein</fullName>
    </submittedName>
</protein>
<gene>
    <name evidence="2" type="ORF">JNB62_10810</name>
</gene>
<feature type="chain" id="PRO_5047409379" evidence="1">
    <location>
        <begin position="30"/>
        <end position="1165"/>
    </location>
</feature>
<dbReference type="InterPro" id="IPR008929">
    <property type="entry name" value="Chondroitin_lyas"/>
</dbReference>
<sequence>MRITRRRPVRRLIATVTATAIALAGGLTALQPAAAVEPATTASPPAIVRTTSDAGFAHPGVGFTADHLENMRTQVLAGVDPWASYYAAMSQTKYAARTFVAEIAQPGTDSPKNDAYDNAGMRSSALRDSLGAMAQALEYVVTGDEQYRANTLHILRTWSSLDPAKYAYFADAHIHTGVPLYYMLIAAEVVRGTEPANASLDGYDLRWTATDQQRIEDNLVRPVLSTFLASQNRLWNQHLYGVIGMVAAAIFLDDADLYAKYVEWFTVNSTYESEHDLYGGDVNGALASIFREIPADAPGNTTGAPFVQHMEMLRDQAHGQGDVDILVALARLVDNQGTKVDPVAGTVSTAADAVSPYRFLDDRILAGADTFYAFMMGEEVPYIPANEGGAISQAYRGRLQDPLSEAYLQYRYVAGVDVEAEAPHVAELYAHRDGPLYYYGTGIQNFWNDRGSDYTGAEYWVAFPEQLADVEGTVAPTAPSAELSVGTFGKALGAGARAAADADGTAYVRLDAAADDAQVAVRRAVWSDRTKTALVGVKVRSDGVARLDVARTSGEQPFAEVVVPDTGGQWRYVWLDLNVDKTPGAVGDNIVFLTATGSDASVDVAGVLAQANGVLTPPVFADAPAVEVMAVRGETWSRAFAATDAGGGAPALSLQHAPEGATLSGDTVSWTPARAGDSELLVVASDGTTVTGLPVDVTVAPTRPSAIGKLMERIEGAAEDYVSADWQRVAELRQQAKDAVKTADASTFAGLLAQLGEAIAGLRLLNPTLPDGTLDYTGIVTAPALTSSQLRALADGDNQTSWGDQRVPAIVFDFGPGFRVASSAFGFQARDTFPNRAEGTNVYGSDDGATWTLLTEHPNAGQDAAVEWIPVRAEVRDQRFRFLKFQVDEPGVPSDPAYPGIWSIADIRIDGVRSEAVGSMDTVTLSSPDGVAGRVLAGDHVELHLTGPAGNTGVTATVFGQTAQVTSPAAGEWVASAVVPESVEAGATVSFRIGFTTPDGRTADPVQATTDGSTLFVSTDAGLVDDAFRAARVLRPDGVVDTAWTNYTVKMFDGDPASHSDTRLNSGLYGNVWDFGEGATVSLTGAELLVRQDGYGTSRIADMRLEGSNDFQTWTRLTPAAPAKTLAWQRWTVADDTAYRYVRLVNGQILNVAELHLFGSSTATR</sequence>
<dbReference type="Gene3D" id="1.50.10.100">
    <property type="entry name" value="Chondroitin AC/alginate lyase"/>
    <property type="match status" value="1"/>
</dbReference>
<dbReference type="EMBL" id="JAEUAW010000007">
    <property type="protein sequence ID" value="MBW9094174.1"/>
    <property type="molecule type" value="Genomic_DNA"/>
</dbReference>
<dbReference type="InterPro" id="IPR008979">
    <property type="entry name" value="Galactose-bd-like_sf"/>
</dbReference>
<evidence type="ECO:0000256" key="1">
    <source>
        <dbReference type="SAM" id="SignalP"/>
    </source>
</evidence>
<comment type="caution">
    <text evidence="2">The sequence shown here is derived from an EMBL/GenBank/DDBJ whole genome shotgun (WGS) entry which is preliminary data.</text>
</comment>
<keyword evidence="2" id="KW-0456">Lyase</keyword>
<name>A0ABS7HMH8_9MICO</name>
<dbReference type="Proteomes" id="UP001196843">
    <property type="component" value="Unassembled WGS sequence"/>
</dbReference>
<reference evidence="2 3" key="1">
    <citation type="journal article" date="2021" name="MBio">
        <title>Poor Competitiveness of Bradyrhizobium in Pigeon Pea Root Colonization in Indian Soils.</title>
        <authorList>
            <person name="Chalasani D."/>
            <person name="Basu A."/>
            <person name="Pullabhotla S.V.S.R.N."/>
            <person name="Jorrin B."/>
            <person name="Neal A.L."/>
            <person name="Poole P.S."/>
            <person name="Podile A.R."/>
            <person name="Tkacz A."/>
        </authorList>
    </citation>
    <scope>NUCLEOTIDE SEQUENCE [LARGE SCALE GENOMIC DNA]</scope>
    <source>
        <strain evidence="2 3">HU14</strain>
    </source>
</reference>
<evidence type="ECO:0000313" key="3">
    <source>
        <dbReference type="Proteomes" id="UP001196843"/>
    </source>
</evidence>